<dbReference type="AlphaFoldDB" id="A0A9P7E5H7"/>
<name>A0A9P7E5H7_9AGAM</name>
<comment type="caution">
    <text evidence="1">The sequence shown here is derived from an EMBL/GenBank/DDBJ whole genome shotgun (WGS) entry which is preliminary data.</text>
</comment>
<dbReference type="RefSeq" id="XP_041189932.1">
    <property type="nucleotide sequence ID" value="XM_041336474.1"/>
</dbReference>
<keyword evidence="2" id="KW-1185">Reference proteome</keyword>
<evidence type="ECO:0000313" key="1">
    <source>
        <dbReference type="EMBL" id="KAG1811272.1"/>
    </source>
</evidence>
<gene>
    <name evidence="1" type="ORF">BJ212DRAFT_1376006</name>
</gene>
<evidence type="ECO:0000313" key="2">
    <source>
        <dbReference type="Proteomes" id="UP000807769"/>
    </source>
</evidence>
<dbReference type="Proteomes" id="UP000807769">
    <property type="component" value="Unassembled WGS sequence"/>
</dbReference>
<protein>
    <submittedName>
        <fullName evidence="1">Uncharacterized protein</fullName>
    </submittedName>
</protein>
<reference evidence="1" key="1">
    <citation type="journal article" date="2020" name="New Phytol.">
        <title>Comparative genomics reveals dynamic genome evolution in host specialist ectomycorrhizal fungi.</title>
        <authorList>
            <person name="Lofgren L.A."/>
            <person name="Nguyen N.H."/>
            <person name="Vilgalys R."/>
            <person name="Ruytinx J."/>
            <person name="Liao H.L."/>
            <person name="Branco S."/>
            <person name="Kuo A."/>
            <person name="LaButti K."/>
            <person name="Lipzen A."/>
            <person name="Andreopoulos W."/>
            <person name="Pangilinan J."/>
            <person name="Riley R."/>
            <person name="Hundley H."/>
            <person name="Na H."/>
            <person name="Barry K."/>
            <person name="Grigoriev I.V."/>
            <person name="Stajich J.E."/>
            <person name="Kennedy P.G."/>
        </authorList>
    </citation>
    <scope>NUCLEOTIDE SEQUENCE</scope>
    <source>
        <strain evidence="1">MN1</strain>
    </source>
</reference>
<dbReference type="EMBL" id="JABBWG010000030">
    <property type="protein sequence ID" value="KAG1811272.1"/>
    <property type="molecule type" value="Genomic_DNA"/>
</dbReference>
<accession>A0A9P7E5H7</accession>
<proteinExistence type="predicted"/>
<organism evidence="1 2">
    <name type="scientific">Suillus subaureus</name>
    <dbReference type="NCBI Taxonomy" id="48587"/>
    <lineage>
        <taxon>Eukaryota</taxon>
        <taxon>Fungi</taxon>
        <taxon>Dikarya</taxon>
        <taxon>Basidiomycota</taxon>
        <taxon>Agaricomycotina</taxon>
        <taxon>Agaricomycetes</taxon>
        <taxon>Agaricomycetidae</taxon>
        <taxon>Boletales</taxon>
        <taxon>Suillineae</taxon>
        <taxon>Suillaceae</taxon>
        <taxon>Suillus</taxon>
    </lineage>
</organism>
<dbReference type="GeneID" id="64630491"/>
<sequence length="75" mass="8265">MARLRRTEKRSRAHLLAAELEALAICQLAAAEDKGDKFIGFATTALTFGASIALVRPTELDQMFGSYLAVQRIIR</sequence>